<protein>
    <submittedName>
        <fullName evidence="4">Murein DD-endopeptidase MepM and murein hydrolase activator NlpD, contain LysM domain</fullName>
    </submittedName>
</protein>
<gene>
    <name evidence="4" type="ORF">SAMN05216290_0855</name>
</gene>
<dbReference type="InterPro" id="IPR050570">
    <property type="entry name" value="Cell_wall_metabolism_enzyme"/>
</dbReference>
<dbReference type="RefSeq" id="WP_245733478.1">
    <property type="nucleotide sequence ID" value="NZ_FOIR01000001.1"/>
</dbReference>
<dbReference type="SUPFAM" id="SSF51261">
    <property type="entry name" value="Duplicated hybrid motif"/>
    <property type="match status" value="1"/>
</dbReference>
<sequence>MARVKKTLSNWLNARHILIIQNEENFSEKATYKFTYAKVVFFSFLLLTVIFAITFYLGSTILRQWFDPRFDEQQTRLELVEMQQSVDSLGLELQHRDQYILNIKRILSGEEEEEQVQQEPAANTPQPQNDENLALVDSAFKSEFERGGDFLLGALEENVELRQIYFFAPLAGYISEPFNPIDDHFGIDIVAKKDEPVKCIADGTVVFASWTQNEGNVIAIQHQQNLVSIYKHNSSLTKAVGDFVSAGEIVAIIGNTGELTSGPHLHFELWYNGAAVNPEEFISF</sequence>
<evidence type="ECO:0000313" key="4">
    <source>
        <dbReference type="EMBL" id="SEV94781.1"/>
    </source>
</evidence>
<keyword evidence="2" id="KW-0812">Transmembrane</keyword>
<feature type="transmembrane region" description="Helical" evidence="2">
    <location>
        <begin position="39"/>
        <end position="58"/>
    </location>
</feature>
<accession>A0A1I0N1U5</accession>
<keyword evidence="5" id="KW-1185">Reference proteome</keyword>
<proteinExistence type="predicted"/>
<dbReference type="Pfam" id="PF01551">
    <property type="entry name" value="Peptidase_M23"/>
    <property type="match status" value="1"/>
</dbReference>
<dbReference type="STRING" id="1267423.SAMN05216290_0855"/>
<keyword evidence="2" id="KW-1133">Transmembrane helix</keyword>
<dbReference type="PANTHER" id="PTHR21666">
    <property type="entry name" value="PEPTIDASE-RELATED"/>
    <property type="match status" value="1"/>
</dbReference>
<dbReference type="InterPro" id="IPR011055">
    <property type="entry name" value="Dup_hybrid_motif"/>
</dbReference>
<dbReference type="GeneID" id="99985593"/>
<feature type="domain" description="M23ase beta-sheet core" evidence="3">
    <location>
        <begin position="184"/>
        <end position="278"/>
    </location>
</feature>
<keyword evidence="2" id="KW-0472">Membrane</keyword>
<evidence type="ECO:0000256" key="2">
    <source>
        <dbReference type="SAM" id="Phobius"/>
    </source>
</evidence>
<dbReference type="EMBL" id="FOIR01000001">
    <property type="protein sequence ID" value="SEV94781.1"/>
    <property type="molecule type" value="Genomic_DNA"/>
</dbReference>
<keyword evidence="1" id="KW-0732">Signal</keyword>
<organism evidence="4 5">
    <name type="scientific">Roseivirga pacifica</name>
    <dbReference type="NCBI Taxonomy" id="1267423"/>
    <lineage>
        <taxon>Bacteria</taxon>
        <taxon>Pseudomonadati</taxon>
        <taxon>Bacteroidota</taxon>
        <taxon>Cytophagia</taxon>
        <taxon>Cytophagales</taxon>
        <taxon>Roseivirgaceae</taxon>
        <taxon>Roseivirga</taxon>
    </lineage>
</organism>
<dbReference type="PANTHER" id="PTHR21666:SF289">
    <property type="entry name" value="L-ALA--D-GLU ENDOPEPTIDASE"/>
    <property type="match status" value="1"/>
</dbReference>
<dbReference type="AlphaFoldDB" id="A0A1I0N1U5"/>
<evidence type="ECO:0000259" key="3">
    <source>
        <dbReference type="Pfam" id="PF01551"/>
    </source>
</evidence>
<dbReference type="CDD" id="cd12797">
    <property type="entry name" value="M23_peptidase"/>
    <property type="match status" value="1"/>
</dbReference>
<evidence type="ECO:0000313" key="5">
    <source>
        <dbReference type="Proteomes" id="UP000199437"/>
    </source>
</evidence>
<name>A0A1I0N1U5_9BACT</name>
<keyword evidence="4" id="KW-0378">Hydrolase</keyword>
<reference evidence="5" key="1">
    <citation type="submission" date="2016-10" db="EMBL/GenBank/DDBJ databases">
        <authorList>
            <person name="Varghese N."/>
            <person name="Submissions S."/>
        </authorList>
    </citation>
    <scope>NUCLEOTIDE SEQUENCE [LARGE SCALE GENOMIC DNA]</scope>
    <source>
        <strain evidence="5">CGMCC 1.12402</strain>
    </source>
</reference>
<dbReference type="Proteomes" id="UP000199437">
    <property type="component" value="Unassembled WGS sequence"/>
</dbReference>
<dbReference type="InterPro" id="IPR016047">
    <property type="entry name" value="M23ase_b-sheet_dom"/>
</dbReference>
<dbReference type="GO" id="GO:0004222">
    <property type="term" value="F:metalloendopeptidase activity"/>
    <property type="evidence" value="ECO:0007669"/>
    <property type="project" value="TreeGrafter"/>
</dbReference>
<dbReference type="Gene3D" id="2.70.70.10">
    <property type="entry name" value="Glucose Permease (Domain IIA)"/>
    <property type="match status" value="1"/>
</dbReference>
<evidence type="ECO:0000256" key="1">
    <source>
        <dbReference type="ARBA" id="ARBA00022729"/>
    </source>
</evidence>